<evidence type="ECO:0000256" key="7">
    <source>
        <dbReference type="SAM" id="Phobius"/>
    </source>
</evidence>
<keyword evidence="10" id="KW-1185">Reference proteome</keyword>
<comment type="caution">
    <text evidence="9">The sequence shown here is derived from an EMBL/GenBank/DDBJ whole genome shotgun (WGS) entry which is preliminary data.</text>
</comment>
<dbReference type="InterPro" id="IPR026961">
    <property type="entry name" value="PGG_dom"/>
</dbReference>
<organism evidence="9 10">
    <name type="scientific">Dichanthelium oligosanthes</name>
    <dbReference type="NCBI Taxonomy" id="888268"/>
    <lineage>
        <taxon>Eukaryota</taxon>
        <taxon>Viridiplantae</taxon>
        <taxon>Streptophyta</taxon>
        <taxon>Embryophyta</taxon>
        <taxon>Tracheophyta</taxon>
        <taxon>Spermatophyta</taxon>
        <taxon>Magnoliopsida</taxon>
        <taxon>Liliopsida</taxon>
        <taxon>Poales</taxon>
        <taxon>Poaceae</taxon>
        <taxon>PACMAD clade</taxon>
        <taxon>Panicoideae</taxon>
        <taxon>Panicodae</taxon>
        <taxon>Paniceae</taxon>
        <taxon>Dichantheliinae</taxon>
        <taxon>Dichanthelium</taxon>
    </lineage>
</organism>
<name>A0A1E5USN2_9POAL</name>
<protein>
    <recommendedName>
        <fullName evidence="8">PGG domain-containing protein</fullName>
    </recommendedName>
</protein>
<gene>
    <name evidence="9" type="ORF">BAE44_0023143</name>
</gene>
<dbReference type="EMBL" id="LWDX02065291">
    <property type="protein sequence ID" value="OEL15838.1"/>
    <property type="molecule type" value="Genomic_DNA"/>
</dbReference>
<dbReference type="Proteomes" id="UP000095767">
    <property type="component" value="Unassembled WGS sequence"/>
</dbReference>
<comment type="subcellular location">
    <subcellularLocation>
        <location evidence="1">Membrane</location>
        <topology evidence="1">Multi-pass membrane protein</topology>
    </subcellularLocation>
</comment>
<feature type="transmembrane region" description="Helical" evidence="7">
    <location>
        <begin position="50"/>
        <end position="73"/>
    </location>
</feature>
<evidence type="ECO:0000313" key="10">
    <source>
        <dbReference type="Proteomes" id="UP000095767"/>
    </source>
</evidence>
<accession>A0A1E5USN2</accession>
<evidence type="ECO:0000256" key="2">
    <source>
        <dbReference type="ARBA" id="ARBA00022692"/>
    </source>
</evidence>
<evidence type="ECO:0000256" key="1">
    <source>
        <dbReference type="ARBA" id="ARBA00004141"/>
    </source>
</evidence>
<evidence type="ECO:0000256" key="5">
    <source>
        <dbReference type="ARBA" id="ARBA00023043"/>
    </source>
</evidence>
<feature type="domain" description="PGG" evidence="8">
    <location>
        <begin position="2"/>
        <end position="113"/>
    </location>
</feature>
<feature type="transmembrane region" description="Helical" evidence="7">
    <location>
        <begin position="165"/>
        <end position="187"/>
    </location>
</feature>
<evidence type="ECO:0000256" key="6">
    <source>
        <dbReference type="ARBA" id="ARBA00023136"/>
    </source>
</evidence>
<proteinExistence type="predicted"/>
<keyword evidence="2 7" id="KW-0812">Transmembrane</keyword>
<dbReference type="STRING" id="888268.A0A1E5USN2"/>
<dbReference type="OrthoDB" id="695273at2759"/>
<evidence type="ECO:0000313" key="9">
    <source>
        <dbReference type="EMBL" id="OEL15838.1"/>
    </source>
</evidence>
<evidence type="ECO:0000256" key="3">
    <source>
        <dbReference type="ARBA" id="ARBA00022737"/>
    </source>
</evidence>
<dbReference type="PANTHER" id="PTHR24186">
    <property type="entry name" value="PROTEIN PHOSPHATASE 1 REGULATORY SUBUNIT"/>
    <property type="match status" value="1"/>
</dbReference>
<dbReference type="GO" id="GO:0005886">
    <property type="term" value="C:plasma membrane"/>
    <property type="evidence" value="ECO:0007669"/>
    <property type="project" value="TreeGrafter"/>
</dbReference>
<dbReference type="PANTHER" id="PTHR24186:SF50">
    <property type="entry name" value="ANKYRIN REPEAT-CONTAINING PROTEIN ITN1-LIKE ISOFORM X1"/>
    <property type="match status" value="1"/>
</dbReference>
<keyword evidence="3" id="KW-0677">Repeat</keyword>
<feature type="transmembrane region" description="Helical" evidence="7">
    <location>
        <begin position="93"/>
        <end position="114"/>
    </location>
</feature>
<keyword evidence="4 7" id="KW-1133">Transmembrane helix</keyword>
<dbReference type="AlphaFoldDB" id="A0A1E5USN2"/>
<keyword evidence="5" id="KW-0040">ANK repeat</keyword>
<evidence type="ECO:0000256" key="4">
    <source>
        <dbReference type="ARBA" id="ARBA00022989"/>
    </source>
</evidence>
<keyword evidence="6 7" id="KW-0472">Membrane</keyword>
<evidence type="ECO:0000259" key="8">
    <source>
        <dbReference type="Pfam" id="PF13962"/>
    </source>
</evidence>
<sequence length="197" mass="21105">MLRDSTRTLSVGSVLIATVTFGATFALPGGYRADDHTDGGTPTLAGRYAFLAFMMANTIAFICSSIATVGFMYSGSPMVYLGSSIRYMDLSIYFMQASITSLTAAFALAMYTVLAPVSPATAIAICFFGPLVVVYSAAESMLKAAYLIGAFWARKGPSWTLRHTTSAVVLGGLAFFWPLIFTFSWAACLKKHPHPIT</sequence>
<reference evidence="9 10" key="1">
    <citation type="submission" date="2016-09" db="EMBL/GenBank/DDBJ databases">
        <title>The draft genome of Dichanthelium oligosanthes: A C3 panicoid grass species.</title>
        <authorList>
            <person name="Studer A.J."/>
            <person name="Schnable J.C."/>
            <person name="Brutnell T.P."/>
        </authorList>
    </citation>
    <scope>NUCLEOTIDE SEQUENCE [LARGE SCALE GENOMIC DNA]</scope>
    <source>
        <strain evidence="10">cv. Kellogg 1175</strain>
        <tissue evidence="9">Leaf</tissue>
    </source>
</reference>
<dbReference type="Pfam" id="PF13962">
    <property type="entry name" value="PGG"/>
    <property type="match status" value="1"/>
</dbReference>
<feature type="transmembrane region" description="Helical" evidence="7">
    <location>
        <begin position="120"/>
        <end position="153"/>
    </location>
</feature>